<dbReference type="Proteomes" id="UP000799766">
    <property type="component" value="Unassembled WGS sequence"/>
</dbReference>
<evidence type="ECO:0000313" key="3">
    <source>
        <dbReference type="EMBL" id="KAF2461822.1"/>
    </source>
</evidence>
<organism evidence="3 4">
    <name type="scientific">Lineolata rhizophorae</name>
    <dbReference type="NCBI Taxonomy" id="578093"/>
    <lineage>
        <taxon>Eukaryota</taxon>
        <taxon>Fungi</taxon>
        <taxon>Dikarya</taxon>
        <taxon>Ascomycota</taxon>
        <taxon>Pezizomycotina</taxon>
        <taxon>Dothideomycetes</taxon>
        <taxon>Dothideomycetes incertae sedis</taxon>
        <taxon>Lineolatales</taxon>
        <taxon>Lineolataceae</taxon>
        <taxon>Lineolata</taxon>
    </lineage>
</organism>
<sequence>MRSNRHSLGSKPGMIKSLPARKIGSHSDRDIPPVSISSKERKWEKWLCSFGPISTSQRKRPLRDARSQREHDLVTDSATAINTELQRKVELYETYLKNLFELKSAQESVQSYGSNWTERSLPGLVEGIRDRLRELDDLQKRFLQLSEDKSQWEYYSQSLQADRDRVFEDKNRLNQQLKLQKAQFENDKLALQEAKNSELATQRLDAAKTMEDMRHNHNKEREKYTEERKKYTEENKVRIQSLEAALLNTSHRFQPVPDSLMKGRFIDLKNQVISISRTVTWSHADTPSVLVGNTFNLSKFVSTAPKKDWKYAVEYAFWSILIDHFFSVPFGAKALGRSGEDCALALCSTFRNLFHPKPDNPLEPSSFTIAAANHVTEKWRSVTFETIRESLTDDGRCDAAHAGIMRDYDDNFSAACRRITEELQVSAEDADRQIRATVKNARSLALDFGVQRFRWEIFLPKQGDFISADDCAFRDINGANSNRKDKGMVQIAVRPGLRRRGDGQGGLTSTVTDVEPALVYLD</sequence>
<gene>
    <name evidence="3" type="ORF">BDY21DRAFT_1558</name>
</gene>
<name>A0A6A6PDE1_9PEZI</name>
<accession>A0A6A6PDE1</accession>
<dbReference type="OrthoDB" id="3545916at2759"/>
<dbReference type="AlphaFoldDB" id="A0A6A6PDE1"/>
<proteinExistence type="predicted"/>
<keyword evidence="4" id="KW-1185">Reference proteome</keyword>
<evidence type="ECO:0000313" key="4">
    <source>
        <dbReference type="Proteomes" id="UP000799766"/>
    </source>
</evidence>
<evidence type="ECO:0000256" key="2">
    <source>
        <dbReference type="SAM" id="MobiDB-lite"/>
    </source>
</evidence>
<keyword evidence="1" id="KW-0175">Coiled coil</keyword>
<feature type="coiled-coil region" evidence="1">
    <location>
        <begin position="128"/>
        <end position="234"/>
    </location>
</feature>
<feature type="region of interest" description="Disordered" evidence="2">
    <location>
        <begin position="1"/>
        <end position="34"/>
    </location>
</feature>
<evidence type="ECO:0000256" key="1">
    <source>
        <dbReference type="SAM" id="Coils"/>
    </source>
</evidence>
<reference evidence="3" key="1">
    <citation type="journal article" date="2020" name="Stud. Mycol.">
        <title>101 Dothideomycetes genomes: a test case for predicting lifestyles and emergence of pathogens.</title>
        <authorList>
            <person name="Haridas S."/>
            <person name="Albert R."/>
            <person name="Binder M."/>
            <person name="Bloem J."/>
            <person name="Labutti K."/>
            <person name="Salamov A."/>
            <person name="Andreopoulos B."/>
            <person name="Baker S."/>
            <person name="Barry K."/>
            <person name="Bills G."/>
            <person name="Bluhm B."/>
            <person name="Cannon C."/>
            <person name="Castanera R."/>
            <person name="Culley D."/>
            <person name="Daum C."/>
            <person name="Ezra D."/>
            <person name="Gonzalez J."/>
            <person name="Henrissat B."/>
            <person name="Kuo A."/>
            <person name="Liang C."/>
            <person name="Lipzen A."/>
            <person name="Lutzoni F."/>
            <person name="Magnuson J."/>
            <person name="Mondo S."/>
            <person name="Nolan M."/>
            <person name="Ohm R."/>
            <person name="Pangilinan J."/>
            <person name="Park H.-J."/>
            <person name="Ramirez L."/>
            <person name="Alfaro M."/>
            <person name="Sun H."/>
            <person name="Tritt A."/>
            <person name="Yoshinaga Y."/>
            <person name="Zwiers L.-H."/>
            <person name="Turgeon B."/>
            <person name="Goodwin S."/>
            <person name="Spatafora J."/>
            <person name="Crous P."/>
            <person name="Grigoriev I."/>
        </authorList>
    </citation>
    <scope>NUCLEOTIDE SEQUENCE</scope>
    <source>
        <strain evidence="3">ATCC 16933</strain>
    </source>
</reference>
<protein>
    <submittedName>
        <fullName evidence="3">Uncharacterized protein</fullName>
    </submittedName>
</protein>
<dbReference type="EMBL" id="MU001670">
    <property type="protein sequence ID" value="KAF2461822.1"/>
    <property type="molecule type" value="Genomic_DNA"/>
</dbReference>